<protein>
    <submittedName>
        <fullName evidence="1">Uncharacterized protein</fullName>
    </submittedName>
</protein>
<sequence>MDNIAQGMFNISQLWATVSSSYFVPVDGTTGQTVMIPGIGGISLPTEMWEARQQLKTWVGELGCPSESSMEWEVLVRAKDAQPESLFRTSSWSSTEGTSVILDTKIFNSTPEAAAASGGRCVVTDTAGFKTECNSEVAKPTTRAENMCDVCVPKDTAGAENELDADATTDSRSVGSTEGSACAIRDFESYCSGCMAKDTVVAADNQGSVCVAKYTRSVENKFIARVTRETASLNTKCSLFVVKSTKGLEKKLDAGVTPDVTTCDSKCIVSLTKRTTLAENKCGAGANTGSSWR</sequence>
<gene>
    <name evidence="1" type="ORF">PPTG_17223</name>
</gene>
<evidence type="ECO:0000313" key="2">
    <source>
        <dbReference type="Proteomes" id="UP000018817"/>
    </source>
</evidence>
<evidence type="ECO:0000313" key="1">
    <source>
        <dbReference type="EMBL" id="ETN01495.1"/>
    </source>
</evidence>
<dbReference type="GeneID" id="20186242"/>
<dbReference type="AlphaFoldDB" id="W2PN85"/>
<dbReference type="RefSeq" id="XP_008913184.1">
    <property type="nucleotide sequence ID" value="XM_008914936.1"/>
</dbReference>
<dbReference type="EMBL" id="KI669625">
    <property type="protein sequence ID" value="ETN01495.1"/>
    <property type="molecule type" value="Genomic_DNA"/>
</dbReference>
<dbReference type="VEuPathDB" id="FungiDB:PPTG_17223"/>
<reference evidence="2" key="1">
    <citation type="submission" date="2011-12" db="EMBL/GenBank/DDBJ databases">
        <authorList>
            <consortium name="The Broad Institute Genome Sequencing Platform"/>
            <person name="Russ C."/>
            <person name="Tyler B."/>
            <person name="Panabieres F."/>
            <person name="Shan W."/>
            <person name="Tripathy S."/>
            <person name="Grunwald N."/>
            <person name="Machado M."/>
            <person name="Young S.K."/>
            <person name="Zeng Q."/>
            <person name="Gargeya S."/>
            <person name="Fitzgerald M."/>
            <person name="Haas B."/>
            <person name="Abouelleil A."/>
            <person name="Alvarado L."/>
            <person name="Arachchi H.M."/>
            <person name="Berlin A."/>
            <person name="Chapman S.B."/>
            <person name="Gearin G."/>
            <person name="Goldberg J."/>
            <person name="Griggs A."/>
            <person name="Gujja S."/>
            <person name="Hansen M."/>
            <person name="Heiman D."/>
            <person name="Howarth C."/>
            <person name="Larimer J."/>
            <person name="Lui A."/>
            <person name="MacDonald P.J.P."/>
            <person name="McCowen C."/>
            <person name="Montmayeur A."/>
            <person name="Murphy C."/>
            <person name="Neiman D."/>
            <person name="Pearson M."/>
            <person name="Priest M."/>
            <person name="Roberts A."/>
            <person name="Saif S."/>
            <person name="Shea T."/>
            <person name="Sisk P."/>
            <person name="Stolte C."/>
            <person name="Sykes S."/>
            <person name="Wortman J."/>
            <person name="Nusbaum C."/>
            <person name="Birren B."/>
        </authorList>
    </citation>
    <scope>NUCLEOTIDE SEQUENCE [LARGE SCALE GENOMIC DNA]</scope>
    <source>
        <strain evidence="2">INRA-310</strain>
    </source>
</reference>
<name>W2PN85_PHYN3</name>
<dbReference type="Proteomes" id="UP000018817">
    <property type="component" value="Unassembled WGS sequence"/>
</dbReference>
<proteinExistence type="predicted"/>
<organism evidence="1 2">
    <name type="scientific">Phytophthora nicotianae (strain INRA-310)</name>
    <name type="common">Phytophthora parasitica</name>
    <dbReference type="NCBI Taxonomy" id="761204"/>
    <lineage>
        <taxon>Eukaryota</taxon>
        <taxon>Sar</taxon>
        <taxon>Stramenopiles</taxon>
        <taxon>Oomycota</taxon>
        <taxon>Peronosporomycetes</taxon>
        <taxon>Peronosporales</taxon>
        <taxon>Peronosporaceae</taxon>
        <taxon>Phytophthora</taxon>
    </lineage>
</organism>
<reference evidence="1 2" key="2">
    <citation type="submission" date="2013-11" db="EMBL/GenBank/DDBJ databases">
        <title>The Genome Sequence of Phytophthora parasitica INRA-310.</title>
        <authorList>
            <consortium name="The Broad Institute Genomics Platform"/>
            <person name="Russ C."/>
            <person name="Tyler B."/>
            <person name="Panabieres F."/>
            <person name="Shan W."/>
            <person name="Tripathy S."/>
            <person name="Grunwald N."/>
            <person name="Machado M."/>
            <person name="Johnson C.S."/>
            <person name="Arredondo F."/>
            <person name="Hong C."/>
            <person name="Coffey M."/>
            <person name="Young S.K."/>
            <person name="Zeng Q."/>
            <person name="Gargeya S."/>
            <person name="Fitzgerald M."/>
            <person name="Abouelleil A."/>
            <person name="Alvarado L."/>
            <person name="Chapman S.B."/>
            <person name="Gainer-Dewar J."/>
            <person name="Goldberg J."/>
            <person name="Griggs A."/>
            <person name="Gujja S."/>
            <person name="Hansen M."/>
            <person name="Howarth C."/>
            <person name="Imamovic A."/>
            <person name="Ireland A."/>
            <person name="Larimer J."/>
            <person name="McCowan C."/>
            <person name="Murphy C."/>
            <person name="Pearson M."/>
            <person name="Poon T.W."/>
            <person name="Priest M."/>
            <person name="Roberts A."/>
            <person name="Saif S."/>
            <person name="Shea T."/>
            <person name="Sykes S."/>
            <person name="Wortman J."/>
            <person name="Nusbaum C."/>
            <person name="Birren B."/>
        </authorList>
    </citation>
    <scope>NUCLEOTIDE SEQUENCE [LARGE SCALE GENOMIC DNA]</scope>
    <source>
        <strain evidence="1 2">INRA-310</strain>
    </source>
</reference>
<accession>W2PN85</accession>